<keyword evidence="3" id="KW-0175">Coiled coil</keyword>
<dbReference type="InParanoid" id="A0A1V8STW5"/>
<keyword evidence="1 2" id="KW-0103">Bromodomain</keyword>
<dbReference type="InterPro" id="IPR001487">
    <property type="entry name" value="Bromodomain"/>
</dbReference>
<sequence>MALTLREQYIKLQRDRETAAAELQRQFDEQDAELKRKETQEADLRAQREEVEITLSRCDDDEASTNVVLHEAHADFAAIQERHESLCAKLNQKLDAIAACRGEAEEAVARTARSMERLYEVEGPASPKQPGETGPAAEAPNDAEPSMPALQQHFLHEVLAALKHNKAFEAFRYPVTLSFKARRYEQVIKKPMDLTTLGANLVLQKYCTTAEFEADFDLIEANACLYNLDDIAITGAADRMQSRFRFLMKHLPPVDPDVEDQTSICDSEDDIAVHGLPPTLSTHPTSAAPELDVPSRSDGRLSGPQHVRRRPLSTDKEWSVTPARWAELGDVRQRILTHVGCIMETAEGEDAAESCKECKAKGRECKVYKESVRQDKFKRSTPQGFVKRRLQEEAQLTTLHGSLEATIEVLNADEARLLLERNDLYAALAMHQEQVHAKAAEIDQAMDAAKIRRDGDEQECRKIVAQIERLQTSALMQAVGLADSDDSVAGIAGVNPTGAMPIGDKILLQRQLTALRYHKISERFVWPETGMSPTAQVVEKPMYLVMLEHKLCHDKYADMRDFVNDFKLIATNARNRYGDDHDLTHAAMKTQEILFGAIEVMPAPDKVLEDGEVQDTNAAATGDVNIDAADTSMTLARSADEHDPTAGNLSRFDPPRTLYRSIRIGRQWTISPKQWDKLSEKRRSSIDRARSMLDTSDGKVATKACEGCKAHGFACMVFRDHVRRERFAMDETCALACGRCRMVQARCSLQDDKSAEVTASQPESGVMGTTMIPPQRSEQGLETGAESNSRKRKRTPSQSRGSGEA</sequence>
<feature type="region of interest" description="Disordered" evidence="4">
    <location>
        <begin position="751"/>
        <end position="805"/>
    </location>
</feature>
<dbReference type="SUPFAM" id="SSF47370">
    <property type="entry name" value="Bromodomain"/>
    <property type="match status" value="2"/>
</dbReference>
<protein>
    <recommendedName>
        <fullName evidence="5">Bromo domain-containing protein</fullName>
    </recommendedName>
</protein>
<feature type="domain" description="Bromo" evidence="5">
    <location>
        <begin position="536"/>
        <end position="584"/>
    </location>
</feature>
<keyword evidence="7" id="KW-1185">Reference proteome</keyword>
<dbReference type="Gene3D" id="1.20.920.10">
    <property type="entry name" value="Bromodomain-like"/>
    <property type="match status" value="2"/>
</dbReference>
<feature type="compositionally biased region" description="Polar residues" evidence="4">
    <location>
        <begin position="796"/>
        <end position="805"/>
    </location>
</feature>
<dbReference type="PANTHER" id="PTHR45926">
    <property type="entry name" value="OSJNBA0053K19.4 PROTEIN"/>
    <property type="match status" value="1"/>
</dbReference>
<dbReference type="OrthoDB" id="21449at2759"/>
<dbReference type="PROSITE" id="PS50014">
    <property type="entry name" value="BROMODOMAIN_2"/>
    <property type="match status" value="2"/>
</dbReference>
<dbReference type="GO" id="GO:0006325">
    <property type="term" value="P:chromatin organization"/>
    <property type="evidence" value="ECO:0007669"/>
    <property type="project" value="UniProtKB-ARBA"/>
</dbReference>
<dbReference type="AlphaFoldDB" id="A0A1V8STW5"/>
<dbReference type="CDD" id="cd04369">
    <property type="entry name" value="Bromodomain"/>
    <property type="match status" value="2"/>
</dbReference>
<dbReference type="Proteomes" id="UP000192596">
    <property type="component" value="Unassembled WGS sequence"/>
</dbReference>
<gene>
    <name evidence="6" type="ORF">B0A48_12124</name>
</gene>
<feature type="region of interest" description="Disordered" evidence="4">
    <location>
        <begin position="121"/>
        <end position="145"/>
    </location>
</feature>
<proteinExistence type="predicted"/>
<organism evidence="6 7">
    <name type="scientific">Cryoendolithus antarcticus</name>
    <dbReference type="NCBI Taxonomy" id="1507870"/>
    <lineage>
        <taxon>Eukaryota</taxon>
        <taxon>Fungi</taxon>
        <taxon>Dikarya</taxon>
        <taxon>Ascomycota</taxon>
        <taxon>Pezizomycotina</taxon>
        <taxon>Dothideomycetes</taxon>
        <taxon>Dothideomycetidae</taxon>
        <taxon>Cladosporiales</taxon>
        <taxon>Cladosporiaceae</taxon>
        <taxon>Cryoendolithus</taxon>
    </lineage>
</organism>
<accession>A0A1V8STW5</accession>
<evidence type="ECO:0000259" key="5">
    <source>
        <dbReference type="PROSITE" id="PS50014"/>
    </source>
</evidence>
<reference evidence="7" key="1">
    <citation type="submission" date="2017-03" db="EMBL/GenBank/DDBJ databases">
        <title>Genomes of endolithic fungi from Antarctica.</title>
        <authorList>
            <person name="Coleine C."/>
            <person name="Masonjones S."/>
            <person name="Stajich J.E."/>
        </authorList>
    </citation>
    <scope>NUCLEOTIDE SEQUENCE [LARGE SCALE GENOMIC DNA]</scope>
    <source>
        <strain evidence="7">CCFEE 5527</strain>
    </source>
</reference>
<evidence type="ECO:0000313" key="6">
    <source>
        <dbReference type="EMBL" id="OQO02596.1"/>
    </source>
</evidence>
<dbReference type="InterPro" id="IPR036427">
    <property type="entry name" value="Bromodomain-like_sf"/>
</dbReference>
<name>A0A1V8STW5_9PEZI</name>
<dbReference type="STRING" id="1507870.A0A1V8STW5"/>
<feature type="coiled-coil region" evidence="3">
    <location>
        <begin position="20"/>
        <end position="54"/>
    </location>
</feature>
<dbReference type="Pfam" id="PF00439">
    <property type="entry name" value="Bromodomain"/>
    <property type="match status" value="2"/>
</dbReference>
<feature type="region of interest" description="Disordered" evidence="4">
    <location>
        <begin position="275"/>
        <end position="315"/>
    </location>
</feature>
<evidence type="ECO:0000256" key="3">
    <source>
        <dbReference type="SAM" id="Coils"/>
    </source>
</evidence>
<dbReference type="SMART" id="SM00297">
    <property type="entry name" value="BROMO"/>
    <property type="match status" value="2"/>
</dbReference>
<evidence type="ECO:0000256" key="2">
    <source>
        <dbReference type="PROSITE-ProRule" id="PRU00035"/>
    </source>
</evidence>
<evidence type="ECO:0000256" key="1">
    <source>
        <dbReference type="ARBA" id="ARBA00023117"/>
    </source>
</evidence>
<evidence type="ECO:0000256" key="4">
    <source>
        <dbReference type="SAM" id="MobiDB-lite"/>
    </source>
</evidence>
<dbReference type="EMBL" id="NAJO01000027">
    <property type="protein sequence ID" value="OQO02596.1"/>
    <property type="molecule type" value="Genomic_DNA"/>
</dbReference>
<feature type="domain" description="Bromo" evidence="5">
    <location>
        <begin position="163"/>
        <end position="234"/>
    </location>
</feature>
<comment type="caution">
    <text evidence="6">The sequence shown here is derived from an EMBL/GenBank/DDBJ whole genome shotgun (WGS) entry which is preliminary data.</text>
</comment>
<evidence type="ECO:0000313" key="7">
    <source>
        <dbReference type="Proteomes" id="UP000192596"/>
    </source>
</evidence>